<feature type="compositionally biased region" description="Polar residues" evidence="1">
    <location>
        <begin position="439"/>
        <end position="451"/>
    </location>
</feature>
<evidence type="ECO:0000256" key="1">
    <source>
        <dbReference type="SAM" id="MobiDB-lite"/>
    </source>
</evidence>
<feature type="region of interest" description="Disordered" evidence="1">
    <location>
        <begin position="624"/>
        <end position="760"/>
    </location>
</feature>
<protein>
    <submittedName>
        <fullName evidence="2">Non-specific serine/threonine protein kinase</fullName>
    </submittedName>
</protein>
<accession>A0A5K3F3S9</accession>
<feature type="compositionally biased region" description="Polar residues" evidence="1">
    <location>
        <begin position="878"/>
        <end position="887"/>
    </location>
</feature>
<feature type="compositionally biased region" description="Polar residues" evidence="1">
    <location>
        <begin position="819"/>
        <end position="833"/>
    </location>
</feature>
<name>A0A5K3F3S9_MESCO</name>
<feature type="compositionally biased region" description="Basic and acidic residues" evidence="1">
    <location>
        <begin position="692"/>
        <end position="713"/>
    </location>
</feature>
<feature type="compositionally biased region" description="Basic and acidic residues" evidence="1">
    <location>
        <begin position="14"/>
        <end position="25"/>
    </location>
</feature>
<proteinExistence type="predicted"/>
<feature type="region of interest" description="Disordered" evidence="1">
    <location>
        <begin position="394"/>
        <end position="454"/>
    </location>
</feature>
<feature type="compositionally biased region" description="Basic and acidic residues" evidence="1">
    <location>
        <begin position="1739"/>
        <end position="1749"/>
    </location>
</feature>
<feature type="region of interest" description="Disordered" evidence="1">
    <location>
        <begin position="1644"/>
        <end position="1667"/>
    </location>
</feature>
<feature type="compositionally biased region" description="Low complexity" evidence="1">
    <location>
        <begin position="1019"/>
        <end position="1034"/>
    </location>
</feature>
<feature type="region of interest" description="Disordered" evidence="1">
    <location>
        <begin position="1728"/>
        <end position="1751"/>
    </location>
</feature>
<feature type="region of interest" description="Disordered" evidence="1">
    <location>
        <begin position="252"/>
        <end position="279"/>
    </location>
</feature>
<sequence length="1990" mass="216943">MKLQDKLPPSKQHLNHEESINKDQENSDASFSVSGIAEVIQYASEGHGSDDGDDDETDSFGLLGNDFRTRESISYSRSPLMNSDQPRIETPSYLTQSRSNSSRYFCGGPFIAVSPVQGSGTGRQLTNTNGISRSCANDLSRIFRPSYPIAGPTRVSTFQGSNMTARSFPMENSSLPRGRHQTTEASSPSAHIHAATFEESKSLSMSSGIQMPNKMPTKTVGSYSMMNSPSRLKGDGRVRSAVAKAHSLVSHPPLTRSHLPRNSFGSGSLGRTDSATAGLTNRAYTPSKGAIDYMTAGSHLQQRSFSQVGKPISADLAPSVTPKHVFQGTRDQNDKPATPRLHSEHQQKCASDISVHRFSSSNPHVKSAKGINGFQTPTKMSPYKTNELRFRAVQGDSKHISKTESGYYSEVERGKKPKTYKKRKVSEYDEDSSEGKALTSDTSQSCSCSRLRSNEPGPYESILQTLRKSEGGKIESGTNVSPKARFSPCRIAITGCERPLPSVTRPPSFYDTKNAPDGRLSSGCRSCLPPYPNCYRSPGNCHHQGANGRPRLSSASGSSEHQFFSGDAKSLCANCRPLPNCCSKPNFAPQNNTPTPTPQSRSQGQFGSTYGQWPNSATYAMSKNFNTPSTYRPQPKCFSGPLMTRMSASPHNLDKKEPSFGPSLRKSSVPPSDRSGSTPREYSFSRSSVEARQTDMRCDNSTRDSESNVEDRASSPSKSKAKKKGRSGSHKLTMGAPFGNASRESRKTARDNLKAGSVDTLSVDNEDSICGADIKFRDSCRASCGMPPLGTSSFYGGCSGGRDPFQRNFDDLSDLDCQSRPQSRLQSVGDTTANKPRRRPSRRSNGGKGNKRLNKKDSTDPGSCGSRKNKSQPELDLTTGSDLQQRWSDAEGLSTKRSNVNKTAKGGMKRSHSEEIPATNGTPSKRSSRKRDSQSKQSRLQLDCDPCLSYKGAKGEQRAIKKESASEPRTTGSLRKQSQTFEPSAEGSRRRSKIRKSGSSSRGGFPLRLTESSMDCDALRSSKSALSRPRSSRPGSRHQEGDAVADDDRKSHSRKQLSKKSSIEKLCYRDNRASILRRCFIALKIAAERDSCESLSRCSTSRLSNPCQARRVEANEEIEDDVSNHLVDNSDKMSTGTDPIPQIEDPSMGAIVPQDDPPVCEKPCQVEKNMDISIKLQGHEIVLKENGENCECPFTGSNTPRQSCEQKLYGNDIAIEVCDRKIIIRNYASPCLIQADRSDQEPEECNIASCNQPPNSCRDSIISKGVGAIRRLSQKFSTKQNCKCEPQPSETTSLNSASVADVHACSFEDVEASVCKPATSVASACKPPVSSPVACESAARTPCEGFTKSANKDSPCRRSQLSNDALVNSKCSAYPKPCDPTHSCSQQSSSSSVQLHKCGSPQSCQQISEPCGKFTPPSDNICQAVASPASPCCNPSTSVILRAPPKQGTTTMEFKVSYECPSNTSSTLPNHGDVEDDQAPSTKYKSSKPNLMARIMKKMIRAFSKRSYKTAESQTECVTTIEIVESRCVTPCDTSSCSLALNNSPPKFACSTYSTSRCVSNQSPSLMDLTEDPPLTLNVTAACPKQCSPVITNGCDENQKKTINADTACAGRFSIRRCQSKLENSMESPRTSLCDSEDEEIQVSRTMSCPPRTLNTPTPPTRTTRFSLNSLAPKPQEKGCCNADMRGSMIGTQFSAMSQERLPSLSRTASRQSLTSVTALSQTTKLNHEPRHACSVPNNERRYSERETYPSHVSYAPKSECSCSSEILSKNRMGPGTMHCSQPVRTFSKPCIRDIPSVNIVDAEDLPGETSSLSPSNPENKDRLTVRCPENSINHSSSAEFEDLQCQRHDVGFKSKEGREYLSPTHANHTACCACHIVTQTSPEMSTKQCGMSKNEEIRSPNLPLCKGANSSLEYIGSETNKAASTFTPVRNGCLKKGYFKFPQLLPEPNQKVIPTRGISFTFTTGTCKLLEQFETGADVILLRNFNKDI</sequence>
<evidence type="ECO:0000313" key="2">
    <source>
        <dbReference type="WBParaSite" id="MCU_005310-RA"/>
    </source>
</evidence>
<reference evidence="2" key="1">
    <citation type="submission" date="2019-11" db="UniProtKB">
        <authorList>
            <consortium name="WormBaseParasite"/>
        </authorList>
    </citation>
    <scope>IDENTIFICATION</scope>
</reference>
<feature type="region of interest" description="Disordered" evidence="1">
    <location>
        <begin position="809"/>
        <end position="1061"/>
    </location>
</feature>
<feature type="compositionally biased region" description="Basic residues" evidence="1">
    <location>
        <begin position="719"/>
        <end position="729"/>
    </location>
</feature>
<feature type="compositionally biased region" description="Basic and acidic residues" evidence="1">
    <location>
        <begin position="953"/>
        <end position="966"/>
    </location>
</feature>
<feature type="region of interest" description="Disordered" evidence="1">
    <location>
        <begin position="1"/>
        <end position="63"/>
    </location>
</feature>
<feature type="compositionally biased region" description="Basic and acidic residues" evidence="1">
    <location>
        <begin position="1037"/>
        <end position="1050"/>
    </location>
</feature>
<feature type="compositionally biased region" description="Polar residues" evidence="1">
    <location>
        <begin position="967"/>
        <end position="982"/>
    </location>
</feature>
<feature type="compositionally biased region" description="Basic residues" evidence="1">
    <location>
        <begin position="415"/>
        <end position="424"/>
    </location>
</feature>
<feature type="compositionally biased region" description="Polar residues" evidence="1">
    <location>
        <begin position="263"/>
        <end position="279"/>
    </location>
</feature>
<feature type="region of interest" description="Disordered" evidence="1">
    <location>
        <begin position="591"/>
        <end position="611"/>
    </location>
</feature>
<feature type="region of interest" description="Disordered" evidence="1">
    <location>
        <begin position="171"/>
        <end position="191"/>
    </location>
</feature>
<feature type="region of interest" description="Disordered" evidence="1">
    <location>
        <begin position="358"/>
        <end position="380"/>
    </location>
</feature>
<dbReference type="WBParaSite" id="MCU_005310-RA">
    <property type="protein sequence ID" value="MCU_005310-RA"/>
    <property type="gene ID" value="MCU_005310"/>
</dbReference>
<organism evidence="2">
    <name type="scientific">Mesocestoides corti</name>
    <name type="common">Flatworm</name>
    <dbReference type="NCBI Taxonomy" id="53468"/>
    <lineage>
        <taxon>Eukaryota</taxon>
        <taxon>Metazoa</taxon>
        <taxon>Spiralia</taxon>
        <taxon>Lophotrochozoa</taxon>
        <taxon>Platyhelminthes</taxon>
        <taxon>Cestoda</taxon>
        <taxon>Eucestoda</taxon>
        <taxon>Cyclophyllidea</taxon>
        <taxon>Mesocestoididae</taxon>
        <taxon>Mesocestoides</taxon>
    </lineage>
</organism>
<feature type="compositionally biased region" description="Polar residues" evidence="1">
    <location>
        <begin position="665"/>
        <end position="691"/>
    </location>
</feature>
<feature type="compositionally biased region" description="Basic and acidic residues" evidence="1">
    <location>
        <begin position="743"/>
        <end position="753"/>
    </location>
</feature>
<feature type="compositionally biased region" description="Low complexity" evidence="1">
    <location>
        <begin position="1650"/>
        <end position="1665"/>
    </location>
</feature>
<feature type="region of interest" description="Disordered" evidence="1">
    <location>
        <begin position="1461"/>
        <end position="1487"/>
    </location>
</feature>
<feature type="compositionally biased region" description="Polar residues" evidence="1">
    <location>
        <begin position="600"/>
        <end position="611"/>
    </location>
</feature>
<feature type="region of interest" description="Disordered" evidence="1">
    <location>
        <begin position="314"/>
        <end position="343"/>
    </location>
</feature>